<evidence type="ECO:0000256" key="2">
    <source>
        <dbReference type="SAM" id="SignalP"/>
    </source>
</evidence>
<feature type="chain" id="PRO_5020541016" evidence="2">
    <location>
        <begin position="27"/>
        <end position="467"/>
    </location>
</feature>
<feature type="region of interest" description="Disordered" evidence="1">
    <location>
        <begin position="277"/>
        <end position="315"/>
    </location>
</feature>
<dbReference type="EMBL" id="RCXO01000053">
    <property type="protein sequence ID" value="RYT73161.1"/>
    <property type="molecule type" value="Genomic_DNA"/>
</dbReference>
<reference evidence="3 4" key="1">
    <citation type="journal article" date="2019" name="Science, e1252229">
        <title>Invertible promoters mediate bacterial phase variation, antibiotic resistance, and host adaptation in the gut.</title>
        <authorList>
            <person name="Jiang X."/>
            <person name="Hall A.B."/>
            <person name="Arthur T.D."/>
            <person name="Plichta D.R."/>
            <person name="Covington C.T."/>
            <person name="Poyet M."/>
            <person name="Crothers J."/>
            <person name="Moses P.L."/>
            <person name="Tolonen A.C."/>
            <person name="Vlamakis H."/>
            <person name="Alm E.J."/>
            <person name="Xavier R.J."/>
        </authorList>
    </citation>
    <scope>NUCLEOTIDE SEQUENCE [LARGE SCALE GENOMIC DNA]</scope>
    <source>
        <strain evidence="4">bf_0095</strain>
    </source>
</reference>
<accession>A0A4Q5GWH9</accession>
<name>A0A4Q5GWH9_9BACE</name>
<dbReference type="AlphaFoldDB" id="A0A4Q5GWH9"/>
<feature type="compositionally biased region" description="Acidic residues" evidence="1">
    <location>
        <begin position="277"/>
        <end position="286"/>
    </location>
</feature>
<feature type="non-terminal residue" evidence="3">
    <location>
        <position position="467"/>
    </location>
</feature>
<feature type="signal peptide" evidence="2">
    <location>
        <begin position="1"/>
        <end position="26"/>
    </location>
</feature>
<gene>
    <name evidence="3" type="ORF">EAJ06_23215</name>
</gene>
<dbReference type="OrthoDB" id="1027665at2"/>
<dbReference type="Proteomes" id="UP000291191">
    <property type="component" value="Unassembled WGS sequence"/>
</dbReference>
<feature type="compositionally biased region" description="Polar residues" evidence="1">
    <location>
        <begin position="299"/>
        <end position="312"/>
    </location>
</feature>
<evidence type="ECO:0000313" key="4">
    <source>
        <dbReference type="Proteomes" id="UP000291191"/>
    </source>
</evidence>
<keyword evidence="2" id="KW-0732">Signal</keyword>
<comment type="caution">
    <text evidence="3">The sequence shown here is derived from an EMBL/GenBank/DDBJ whole genome shotgun (WGS) entry which is preliminary data.</text>
</comment>
<proteinExistence type="predicted"/>
<dbReference type="PROSITE" id="PS51257">
    <property type="entry name" value="PROKAR_LIPOPROTEIN"/>
    <property type="match status" value="1"/>
</dbReference>
<keyword evidence="4" id="KW-1185">Reference proteome</keyword>
<organism evidence="3 4">
    <name type="scientific">Bacteroides intestinalis</name>
    <dbReference type="NCBI Taxonomy" id="329854"/>
    <lineage>
        <taxon>Bacteria</taxon>
        <taxon>Pseudomonadati</taxon>
        <taxon>Bacteroidota</taxon>
        <taxon>Bacteroidia</taxon>
        <taxon>Bacteroidales</taxon>
        <taxon>Bacteroidaceae</taxon>
        <taxon>Bacteroides</taxon>
    </lineage>
</organism>
<sequence length="467" mass="53425">MKNIGKCKKWRILACIGILCMLFACADHMLQDDERSTTRRSKNKNRELTSSAAKEWFESNYAPVVTTRTSGGEGKELAIKPYWDKAKESNRGRFEVVETPTLSKGMHIILDEETTKHWQPGMKADYIRNTTKMVVLKDLVTNKTRSFIMVFVGSYDYLTRSRNMGRNSYLYREPDYDGMVLYYAINGTFINGWRYSNGKLVGYISPSYNEQGESSAQTRGYYDCHDVYTTEYRQDCHDEYELVGGDMETGLIYDIVNYCDYIPYTTSYQDCHYVEDSTSDNDDDDNWWNNPYPPGGAGNETNPVKPGSNNSPKAKKIFRNSNMTEANWKVLEKMLDKILADCMGEALYNGLANFLNGQTLTIQFCNGSDGLFSGIGATAGITLGSQMESNQLFHEMMHAYRAYQETLSSYKGSNMNGEIEAWYAQYLYTSRLPEYPGSKWEERDNTDPRRVAIKNLTNIIDNKGNIR</sequence>
<dbReference type="RefSeq" id="WP_130070412.1">
    <property type="nucleotide sequence ID" value="NZ_RCXO01000053.1"/>
</dbReference>
<evidence type="ECO:0000256" key="1">
    <source>
        <dbReference type="SAM" id="MobiDB-lite"/>
    </source>
</evidence>
<protein>
    <submittedName>
        <fullName evidence="3">Uncharacterized protein</fullName>
    </submittedName>
</protein>
<evidence type="ECO:0000313" key="3">
    <source>
        <dbReference type="EMBL" id="RYT73161.1"/>
    </source>
</evidence>